<dbReference type="SUPFAM" id="SSF47781">
    <property type="entry name" value="RuvA domain 2-like"/>
    <property type="match status" value="1"/>
</dbReference>
<dbReference type="NCBIfam" id="TIGR00426">
    <property type="entry name" value="competence protein ComEA helix-hairpin-helix repeat region"/>
    <property type="match status" value="1"/>
</dbReference>
<dbReference type="Proteomes" id="UP000697927">
    <property type="component" value="Unassembled WGS sequence"/>
</dbReference>
<evidence type="ECO:0000313" key="3">
    <source>
        <dbReference type="Proteomes" id="UP000697927"/>
    </source>
</evidence>
<dbReference type="Gene3D" id="1.10.150.280">
    <property type="entry name" value="AF1531-like domain"/>
    <property type="match status" value="1"/>
</dbReference>
<dbReference type="InterPro" id="IPR004509">
    <property type="entry name" value="Competence_ComEA_HhH"/>
</dbReference>
<dbReference type="PANTHER" id="PTHR21180:SF32">
    <property type="entry name" value="ENDONUCLEASE_EXONUCLEASE_PHOSPHATASE FAMILY DOMAIN-CONTAINING PROTEIN 1"/>
    <property type="match status" value="1"/>
</dbReference>
<reference evidence="2 3" key="1">
    <citation type="journal article" date="2020" name="Microorganisms">
        <title>Polyphasic Characterisation of Cedecea colo sp. nov., a New Enteric Bacterium Isolated from the Koala Hindgut.</title>
        <authorList>
            <person name="Boath J.M."/>
            <person name="Dakhal S."/>
            <person name="Van T.T.H."/>
            <person name="Moore R.J."/>
            <person name="Dekiwadia C."/>
            <person name="Macreadie I.G."/>
        </authorList>
    </citation>
    <scope>NUCLEOTIDE SEQUENCE [LARGE SCALE GENOMIC DNA]</scope>
    <source>
        <strain evidence="2 3">ZA</strain>
    </source>
</reference>
<keyword evidence="3" id="KW-1185">Reference proteome</keyword>
<comment type="caution">
    <text evidence="2">The sequence shown here is derived from an EMBL/GenBank/DDBJ whole genome shotgun (WGS) entry which is preliminary data.</text>
</comment>
<feature type="signal peptide" evidence="1">
    <location>
        <begin position="1"/>
        <end position="25"/>
    </location>
</feature>
<dbReference type="RefSeq" id="WP_167612160.1">
    <property type="nucleotide sequence ID" value="NZ_SOYS01000005.1"/>
</dbReference>
<keyword evidence="1" id="KW-0732">Signal</keyword>
<accession>A0ABX0VMZ8</accession>
<dbReference type="InterPro" id="IPR051675">
    <property type="entry name" value="Endo/Exo/Phosphatase_dom_1"/>
</dbReference>
<proteinExistence type="predicted"/>
<name>A0ABX0VMZ8_9ENTR</name>
<organism evidence="2 3">
    <name type="scientific">Cedecea colo</name>
    <dbReference type="NCBI Taxonomy" id="2552946"/>
    <lineage>
        <taxon>Bacteria</taxon>
        <taxon>Pseudomonadati</taxon>
        <taxon>Pseudomonadota</taxon>
        <taxon>Gammaproteobacteria</taxon>
        <taxon>Enterobacterales</taxon>
        <taxon>Enterobacteriaceae</taxon>
        <taxon>Cedecea</taxon>
    </lineage>
</organism>
<protein>
    <submittedName>
        <fullName evidence="2">Competence protein ComEA</fullName>
    </submittedName>
</protein>
<dbReference type="Pfam" id="PF12836">
    <property type="entry name" value="HHH_3"/>
    <property type="match status" value="1"/>
</dbReference>
<gene>
    <name evidence="2" type="ORF">E2L00_13055</name>
</gene>
<dbReference type="PANTHER" id="PTHR21180">
    <property type="entry name" value="ENDONUCLEASE/EXONUCLEASE/PHOSPHATASE FAMILY DOMAIN-CONTAINING PROTEIN 1"/>
    <property type="match status" value="1"/>
</dbReference>
<dbReference type="InterPro" id="IPR010994">
    <property type="entry name" value="RuvA_2-like"/>
</dbReference>
<dbReference type="PROSITE" id="PS51257">
    <property type="entry name" value="PROKAR_LIPOPROTEIN"/>
    <property type="match status" value="1"/>
</dbReference>
<evidence type="ECO:0000256" key="1">
    <source>
        <dbReference type="SAM" id="SignalP"/>
    </source>
</evidence>
<dbReference type="EMBL" id="SOYS01000005">
    <property type="protein sequence ID" value="NIY48414.1"/>
    <property type="molecule type" value="Genomic_DNA"/>
</dbReference>
<evidence type="ECO:0000313" key="2">
    <source>
        <dbReference type="EMBL" id="NIY48414.1"/>
    </source>
</evidence>
<sequence length="128" mass="13267">MKSGIKVFYLILTLIGAGACSPAYAVPTTAKNVATTQTAATAESNAAKASTPKTIDAKTTDAGDGVVSINTASAEVIAQVINGVGLKKAQAIVSYREEYGPFKELDQLQEVPGIGSALVERNRARIKL</sequence>
<feature type="chain" id="PRO_5045539208" evidence="1">
    <location>
        <begin position="26"/>
        <end position="128"/>
    </location>
</feature>